<feature type="compositionally biased region" description="Polar residues" evidence="1">
    <location>
        <begin position="415"/>
        <end position="429"/>
    </location>
</feature>
<feature type="compositionally biased region" description="Polar residues" evidence="1">
    <location>
        <begin position="305"/>
        <end position="317"/>
    </location>
</feature>
<feature type="region of interest" description="Disordered" evidence="1">
    <location>
        <begin position="1"/>
        <end position="101"/>
    </location>
</feature>
<feature type="compositionally biased region" description="Pro residues" evidence="1">
    <location>
        <begin position="8"/>
        <end position="29"/>
    </location>
</feature>
<feature type="region of interest" description="Disordered" evidence="1">
    <location>
        <begin position="379"/>
        <end position="446"/>
    </location>
</feature>
<proteinExistence type="predicted"/>
<dbReference type="AlphaFoldDB" id="A0A7R9KZW1"/>
<dbReference type="Pfam" id="PF02205">
    <property type="entry name" value="WH2"/>
    <property type="match status" value="1"/>
</dbReference>
<name>A0A7R9KZW1_9ACAR</name>
<gene>
    <name evidence="3" type="ORF">OSB1V03_LOCUS12978</name>
</gene>
<evidence type="ECO:0000313" key="4">
    <source>
        <dbReference type="Proteomes" id="UP000759131"/>
    </source>
</evidence>
<feature type="compositionally biased region" description="Pro residues" evidence="1">
    <location>
        <begin position="254"/>
        <end position="266"/>
    </location>
</feature>
<feature type="domain" description="WH2" evidence="2">
    <location>
        <begin position="41"/>
        <end position="58"/>
    </location>
</feature>
<feature type="compositionally biased region" description="Low complexity" evidence="1">
    <location>
        <begin position="71"/>
        <end position="91"/>
    </location>
</feature>
<feature type="compositionally biased region" description="Polar residues" evidence="1">
    <location>
        <begin position="271"/>
        <end position="298"/>
    </location>
</feature>
<evidence type="ECO:0000313" key="3">
    <source>
        <dbReference type="EMBL" id="CAD7632575.1"/>
    </source>
</evidence>
<protein>
    <recommendedName>
        <fullName evidence="2">WH2 domain-containing protein</fullName>
    </recommendedName>
</protein>
<feature type="compositionally biased region" description="Low complexity" evidence="1">
    <location>
        <begin position="243"/>
        <end position="253"/>
    </location>
</feature>
<feature type="compositionally biased region" description="Low complexity" evidence="1">
    <location>
        <begin position="161"/>
        <end position="179"/>
    </location>
</feature>
<feature type="region of interest" description="Disordered" evidence="1">
    <location>
        <begin position="136"/>
        <end position="199"/>
    </location>
</feature>
<dbReference type="InterPro" id="IPR003124">
    <property type="entry name" value="WH2_dom"/>
</dbReference>
<accession>A0A7R9KZW1</accession>
<dbReference type="SMART" id="SM00246">
    <property type="entry name" value="WH2"/>
    <property type="match status" value="1"/>
</dbReference>
<dbReference type="Proteomes" id="UP000759131">
    <property type="component" value="Unassembled WGS sequence"/>
</dbReference>
<feature type="compositionally biased region" description="Polar residues" evidence="1">
    <location>
        <begin position="437"/>
        <end position="446"/>
    </location>
</feature>
<organism evidence="3">
    <name type="scientific">Medioppia subpectinata</name>
    <dbReference type="NCBI Taxonomy" id="1979941"/>
    <lineage>
        <taxon>Eukaryota</taxon>
        <taxon>Metazoa</taxon>
        <taxon>Ecdysozoa</taxon>
        <taxon>Arthropoda</taxon>
        <taxon>Chelicerata</taxon>
        <taxon>Arachnida</taxon>
        <taxon>Acari</taxon>
        <taxon>Acariformes</taxon>
        <taxon>Sarcoptiformes</taxon>
        <taxon>Oribatida</taxon>
        <taxon>Brachypylina</taxon>
        <taxon>Oppioidea</taxon>
        <taxon>Oppiidae</taxon>
        <taxon>Medioppia</taxon>
    </lineage>
</organism>
<evidence type="ECO:0000259" key="2">
    <source>
        <dbReference type="PROSITE" id="PS51082"/>
    </source>
</evidence>
<dbReference type="EMBL" id="OC865784">
    <property type="protein sequence ID" value="CAD7632575.1"/>
    <property type="molecule type" value="Genomic_DNA"/>
</dbReference>
<evidence type="ECO:0000256" key="1">
    <source>
        <dbReference type="SAM" id="MobiDB-lite"/>
    </source>
</evidence>
<feature type="compositionally biased region" description="Pro residues" evidence="1">
    <location>
        <begin position="335"/>
        <end position="344"/>
    </location>
</feature>
<sequence>MASQTMAPLPPPPPPAPPPPPMGGPPAGGPPTKLNKSEAQGRGALLSEIRGGARLKKVRAVNDRSAPIIDGKSSTSNSSSSGSVSSKPVSNGPGGGPMQLGGLFAGGVPKLRQTGSKLVANGLTVSANKVNNSFTKTDESVRPTNTSPIKASLGSKLHNYSNNTNNSTNNTNNNSNNSSFLHAINGLNSNTNTNNNNKFHTMKAREKPNYVVNDNKGQAPQVPPFGANRVNAPQLPKKPPAIQRSNSQSSGRRPGPPNSKPPPPPKAVNGVSASHQTLQSKPSNVSQRRSFVDENSSGKPDISALVSSFNQHNQQQPLKPPAPPRNGNGISQSPTYPPPPPPISTIPTRPTLPNTVQRLPSMKANAPNIPIQAPKMAQSIRAPLGPPPPPPHRSTSNNTPNASYPSQPPPPPSLTKVNPTIHRNGTFASSGPPPPIRNTSKTASNHISNDYNREQFSARFATFKAIFELPAPSPMTTTNKVYPSHIVRYELFMTCDYL</sequence>
<dbReference type="PROSITE" id="PS51082">
    <property type="entry name" value="WH2"/>
    <property type="match status" value="1"/>
</dbReference>
<dbReference type="GO" id="GO:0003779">
    <property type="term" value="F:actin binding"/>
    <property type="evidence" value="ECO:0007669"/>
    <property type="project" value="InterPro"/>
</dbReference>
<feature type="compositionally biased region" description="Gly residues" evidence="1">
    <location>
        <begin position="92"/>
        <end position="101"/>
    </location>
</feature>
<keyword evidence="4" id="KW-1185">Reference proteome</keyword>
<dbReference type="OrthoDB" id="5877983at2759"/>
<feature type="region of interest" description="Disordered" evidence="1">
    <location>
        <begin position="212"/>
        <end position="356"/>
    </location>
</feature>
<feature type="compositionally biased region" description="Low complexity" evidence="1">
    <location>
        <begin position="188"/>
        <end position="197"/>
    </location>
</feature>
<dbReference type="EMBL" id="CAJPIZ010011209">
    <property type="protein sequence ID" value="CAG2113005.1"/>
    <property type="molecule type" value="Genomic_DNA"/>
</dbReference>
<reference evidence="3" key="1">
    <citation type="submission" date="2020-11" db="EMBL/GenBank/DDBJ databases">
        <authorList>
            <person name="Tran Van P."/>
        </authorList>
    </citation>
    <scope>NUCLEOTIDE SEQUENCE</scope>
</reference>